<gene>
    <name evidence="3" type="ORF">Cni_G11326</name>
</gene>
<evidence type="ECO:0008006" key="5">
    <source>
        <dbReference type="Google" id="ProtNLM"/>
    </source>
</evidence>
<accession>A0AAQ3K643</accession>
<feature type="compositionally biased region" description="Polar residues" evidence="2">
    <location>
        <begin position="630"/>
        <end position="642"/>
    </location>
</feature>
<dbReference type="InterPro" id="IPR044842">
    <property type="entry name" value="ALKBH9B/ALKBH10B-like"/>
</dbReference>
<dbReference type="SUPFAM" id="SSF51197">
    <property type="entry name" value="Clavaminate synthase-like"/>
    <property type="match status" value="1"/>
</dbReference>
<feature type="compositionally biased region" description="Low complexity" evidence="2">
    <location>
        <begin position="579"/>
        <end position="589"/>
    </location>
</feature>
<evidence type="ECO:0000256" key="1">
    <source>
        <dbReference type="ARBA" id="ARBA00007879"/>
    </source>
</evidence>
<dbReference type="GO" id="GO:0003729">
    <property type="term" value="F:mRNA binding"/>
    <property type="evidence" value="ECO:0007669"/>
    <property type="project" value="InterPro"/>
</dbReference>
<proteinExistence type="inferred from homology"/>
<feature type="region of interest" description="Disordered" evidence="2">
    <location>
        <begin position="160"/>
        <end position="188"/>
    </location>
</feature>
<protein>
    <recommendedName>
        <fullName evidence="5">Hydroxyproline-rich glycoprotein family protein</fullName>
    </recommendedName>
</protein>
<dbReference type="Gene3D" id="2.60.120.590">
    <property type="entry name" value="Alpha-ketoglutarate-dependent dioxygenase AlkB-like"/>
    <property type="match status" value="1"/>
</dbReference>
<feature type="compositionally biased region" description="Basic and acidic residues" evidence="2">
    <location>
        <begin position="164"/>
        <end position="176"/>
    </location>
</feature>
<keyword evidence="4" id="KW-1185">Reference proteome</keyword>
<dbReference type="PANTHER" id="PTHR31447">
    <property type="entry name" value="HYDROXYPROLINE-RICH GLYCOPROTEIN FAMILY PROTEIN-RELATED"/>
    <property type="match status" value="1"/>
</dbReference>
<dbReference type="AlphaFoldDB" id="A0AAQ3K643"/>
<dbReference type="InterPro" id="IPR037151">
    <property type="entry name" value="AlkB-like_sf"/>
</dbReference>
<comment type="similarity">
    <text evidence="1">Belongs to the alkB family.</text>
</comment>
<evidence type="ECO:0000256" key="2">
    <source>
        <dbReference type="SAM" id="MobiDB-lite"/>
    </source>
</evidence>
<dbReference type="GO" id="GO:0032451">
    <property type="term" value="F:demethylase activity"/>
    <property type="evidence" value="ECO:0007669"/>
    <property type="project" value="InterPro"/>
</dbReference>
<dbReference type="GO" id="GO:0006402">
    <property type="term" value="P:mRNA catabolic process"/>
    <property type="evidence" value="ECO:0007669"/>
    <property type="project" value="InterPro"/>
</dbReference>
<feature type="region of interest" description="Disordered" evidence="2">
    <location>
        <begin position="579"/>
        <end position="643"/>
    </location>
</feature>
<reference evidence="3 4" key="1">
    <citation type="submission" date="2023-10" db="EMBL/GenBank/DDBJ databases">
        <title>Chromosome-scale genome assembly provides insights into flower coloration mechanisms of Canna indica.</title>
        <authorList>
            <person name="Li C."/>
        </authorList>
    </citation>
    <scope>NUCLEOTIDE SEQUENCE [LARGE SCALE GENOMIC DNA]</scope>
    <source>
        <tissue evidence="3">Flower</tissue>
    </source>
</reference>
<organism evidence="3 4">
    <name type="scientific">Canna indica</name>
    <name type="common">Indian-shot</name>
    <dbReference type="NCBI Taxonomy" id="4628"/>
    <lineage>
        <taxon>Eukaryota</taxon>
        <taxon>Viridiplantae</taxon>
        <taxon>Streptophyta</taxon>
        <taxon>Embryophyta</taxon>
        <taxon>Tracheophyta</taxon>
        <taxon>Spermatophyta</taxon>
        <taxon>Magnoliopsida</taxon>
        <taxon>Liliopsida</taxon>
        <taxon>Zingiberales</taxon>
        <taxon>Cannaceae</taxon>
        <taxon>Canna</taxon>
    </lineage>
</organism>
<sequence>MAEAASGNGMVVPETMQFPVGGVGGASEAQRQWFMDERDGFISWMRGEFAASNAIIDMLIHHLRITGEPGVYDHVVGCIQQRRFHWTHILHLQQYFPVADIGFALQQVEWRLRQQTPHRNLYSPKERDGRKPGFGNRHGHRSDGVREVSYASQKHGIVVSENGNVEKREDNLETSHDQTSVAKDSPSHNAIEKDGVCAAPSSNANLVDGGNLVVAKHSETEPAIVGDSSQVLESRGCADITLNDDVNRKVTSVAKEFCAKEISDGMMVNVVEGLQLYENLLDRSEITELVSLANQMRAAGHNGAFLAGQTFVSLRRPMKGHGRNFIQFGIPITEGPIEDETTTPSLGETTVEAIPRLLQDVFDRLVELQVLPVKPDFCVIDFFNEGEHSQPQTWPPWYGRPVCNLLLTECNIVYGRAVGSDHRGDYKGSLMLSLTAGALLVMQGKSADIAKRAIPSLRKQRILLTFGKCRSRKDLQSEGLFSSSAIQPTSTGPLSVRPTNFSRHPSGWKHYGVIPSNGVVQAPPIHPQNLPPPNAVQPLFMAPPMVASAAVPYTPTVTPPTNGWTVPAPPLHPAPRLPVPGTGVFFPPGSVDSSSSQQLAAAPTSDEAGDPPPTYALSKSNRVDKLNCSDDGSPTTLENVADSSLHELECNGYSSNDNAPHEEH</sequence>
<dbReference type="Proteomes" id="UP001327560">
    <property type="component" value="Chromosome 3"/>
</dbReference>
<dbReference type="EMBL" id="CP136892">
    <property type="protein sequence ID" value="WOL02607.1"/>
    <property type="molecule type" value="Genomic_DNA"/>
</dbReference>
<evidence type="ECO:0000313" key="3">
    <source>
        <dbReference type="EMBL" id="WOL02607.1"/>
    </source>
</evidence>
<dbReference type="PANTHER" id="PTHR31447:SF0">
    <property type="entry name" value="HYDROXYPROLINE-RICH GLYCOPROTEIN FAMILY PROTEIN"/>
    <property type="match status" value="1"/>
</dbReference>
<name>A0AAQ3K643_9LILI</name>
<feature type="region of interest" description="Disordered" evidence="2">
    <location>
        <begin position="119"/>
        <end position="147"/>
    </location>
</feature>
<evidence type="ECO:0000313" key="4">
    <source>
        <dbReference type="Proteomes" id="UP001327560"/>
    </source>
</evidence>